<dbReference type="AlphaFoldDB" id="A0A077P3R5"/>
<dbReference type="HOGENOM" id="CLU_3174872_0_0_6"/>
<sequence>MITQALRIHEGTVSRHLKDDFSEEKKVYIVIVIWWRMRSPELNIFVQ</sequence>
<dbReference type="Proteomes" id="UP000028483">
    <property type="component" value="Unassembled WGS sequence"/>
</dbReference>
<name>A0A077P3R5_XENBV</name>
<proteinExistence type="predicted"/>
<protein>
    <submittedName>
        <fullName evidence="1">Uncharacterized protein</fullName>
    </submittedName>
</protein>
<comment type="caution">
    <text evidence="1">The sequence shown here is derived from an EMBL/GenBank/DDBJ whole genome shotgun (WGS) entry which is preliminary data.</text>
</comment>
<reference evidence="1" key="1">
    <citation type="submission" date="2013-07" db="EMBL/GenBank/DDBJ databases">
        <title>Sub-species coevolution in mutualistic symbiosis.</title>
        <authorList>
            <person name="Murfin K."/>
            <person name="Klassen J."/>
            <person name="Lee M."/>
            <person name="Forst S."/>
            <person name="Stock P."/>
            <person name="Goodrich-Blair H."/>
        </authorList>
    </citation>
    <scope>NUCLEOTIDE SEQUENCE [LARGE SCALE GENOMIC DNA]</scope>
    <source>
        <strain evidence="1">Oregonense</strain>
    </source>
</reference>
<organism evidence="1">
    <name type="scientific">Xenorhabdus bovienii str. oregonense</name>
    <dbReference type="NCBI Taxonomy" id="1398202"/>
    <lineage>
        <taxon>Bacteria</taxon>
        <taxon>Pseudomonadati</taxon>
        <taxon>Pseudomonadota</taxon>
        <taxon>Gammaproteobacteria</taxon>
        <taxon>Enterobacterales</taxon>
        <taxon>Morganellaceae</taxon>
        <taxon>Xenorhabdus</taxon>
    </lineage>
</organism>
<evidence type="ECO:0000313" key="1">
    <source>
        <dbReference type="EMBL" id="CDH04511.1"/>
    </source>
</evidence>
<dbReference type="EMBL" id="CBSX010000036">
    <property type="protein sequence ID" value="CDH04511.1"/>
    <property type="molecule type" value="Genomic_DNA"/>
</dbReference>
<gene>
    <name evidence="1" type="ORF">XBO1_1300085</name>
</gene>
<accession>A0A077P3R5</accession>